<proteinExistence type="predicted"/>
<keyword evidence="3" id="KW-0812">Transmembrane</keyword>
<feature type="transmembrane region" description="Helical" evidence="3">
    <location>
        <begin position="281"/>
        <end position="301"/>
    </location>
</feature>
<keyword evidence="3" id="KW-1133">Transmembrane helix</keyword>
<dbReference type="SUPFAM" id="SSF51735">
    <property type="entry name" value="NAD(P)-binding Rossmann-fold domains"/>
    <property type="match status" value="1"/>
</dbReference>
<dbReference type="Pfam" id="PF00379">
    <property type="entry name" value="Chitin_bind_4"/>
    <property type="match status" value="1"/>
</dbReference>
<dbReference type="InterPro" id="IPR000618">
    <property type="entry name" value="Insect_cuticle"/>
</dbReference>
<evidence type="ECO:0000313" key="4">
    <source>
        <dbReference type="EMBL" id="KYN02091.1"/>
    </source>
</evidence>
<keyword evidence="5" id="KW-1185">Reference proteome</keyword>
<gene>
    <name evidence="4" type="ORF">ALC62_07081</name>
</gene>
<sequence>MDVETGAILALQILALCSIVAALLAYLMRQSRNAADEYESRNKRHVLVTSCDTCVGLQIALALYEAGYKWHVECGVAATVFAGLLDPTGGSPSVKILKAVESERQKQDEPDGTSDGDPQQPEAARARGQIVPLELDPTREDSLWAVVHTGGLVLPGVIEKQTSSMWESMLRHNLVAPLRTARVFIPLLRIKRGRIVLLGDSETSYGGKTGSGLVAFSASRRAVEGAAEALKNELHSSGVDVVLLKPPPVNPLVLYTSPVLKTEQYFTGGVVGRLHDARMSLLALQELIVCVVFVAVVVKSFPRMYEGNTVEEDNGEGQTADIDRNGHGGHDHAYSYHHFVGPVTGHHEEITWKDKHGHHHHDYKAHPKYKYSYGIDDHHTKDHHGQKEHRDGKHVEGEYHIHEPGGNVRSVKYHADPHGGFYAEVHNYGGNDHSGGTYGGHKHR</sequence>
<dbReference type="GO" id="GO:0042302">
    <property type="term" value="F:structural constituent of cuticle"/>
    <property type="evidence" value="ECO:0007669"/>
    <property type="project" value="UniProtKB-UniRule"/>
</dbReference>
<dbReference type="Proteomes" id="UP000078542">
    <property type="component" value="Unassembled WGS sequence"/>
</dbReference>
<organism evidence="4 5">
    <name type="scientific">Cyphomyrmex costatus</name>
    <dbReference type="NCBI Taxonomy" id="456900"/>
    <lineage>
        <taxon>Eukaryota</taxon>
        <taxon>Metazoa</taxon>
        <taxon>Ecdysozoa</taxon>
        <taxon>Arthropoda</taxon>
        <taxon>Hexapoda</taxon>
        <taxon>Insecta</taxon>
        <taxon>Pterygota</taxon>
        <taxon>Neoptera</taxon>
        <taxon>Endopterygota</taxon>
        <taxon>Hymenoptera</taxon>
        <taxon>Apocrita</taxon>
        <taxon>Aculeata</taxon>
        <taxon>Formicoidea</taxon>
        <taxon>Formicidae</taxon>
        <taxon>Myrmicinae</taxon>
        <taxon>Cyphomyrmex</taxon>
    </lineage>
</organism>
<feature type="region of interest" description="Disordered" evidence="2">
    <location>
        <begin position="102"/>
        <end position="126"/>
    </location>
</feature>
<dbReference type="InterPro" id="IPR036291">
    <property type="entry name" value="NAD(P)-bd_dom_sf"/>
</dbReference>
<reference evidence="4 5" key="1">
    <citation type="submission" date="2016-03" db="EMBL/GenBank/DDBJ databases">
        <title>Cyphomyrmex costatus WGS genome.</title>
        <authorList>
            <person name="Nygaard S."/>
            <person name="Hu H."/>
            <person name="Boomsma J."/>
            <person name="Zhang G."/>
        </authorList>
    </citation>
    <scope>NUCLEOTIDE SEQUENCE [LARGE SCALE GENOMIC DNA]</scope>
    <source>
        <strain evidence="4">MS0001</strain>
        <tissue evidence="4">Whole body</tissue>
    </source>
</reference>
<keyword evidence="3" id="KW-0472">Membrane</keyword>
<dbReference type="PANTHER" id="PTHR43313">
    <property type="entry name" value="SHORT-CHAIN DEHYDROGENASE/REDUCTASE FAMILY 9C"/>
    <property type="match status" value="1"/>
</dbReference>
<evidence type="ECO:0000256" key="2">
    <source>
        <dbReference type="SAM" id="MobiDB-lite"/>
    </source>
</evidence>
<protein>
    <submittedName>
        <fullName evidence="4">D-beta-hydroxybutyrate dehydrogenase, mitochondrial</fullName>
    </submittedName>
</protein>
<evidence type="ECO:0000313" key="5">
    <source>
        <dbReference type="Proteomes" id="UP000078542"/>
    </source>
</evidence>
<dbReference type="GO" id="GO:0016491">
    <property type="term" value="F:oxidoreductase activity"/>
    <property type="evidence" value="ECO:0007669"/>
    <property type="project" value="TreeGrafter"/>
</dbReference>
<dbReference type="Gene3D" id="3.40.50.720">
    <property type="entry name" value="NAD(P)-binding Rossmann-like Domain"/>
    <property type="match status" value="1"/>
</dbReference>
<keyword evidence="1" id="KW-0193">Cuticle</keyword>
<name>A0A195CMX1_9HYME</name>
<feature type="transmembrane region" description="Helical" evidence="3">
    <location>
        <begin position="6"/>
        <end position="27"/>
    </location>
</feature>
<feature type="compositionally biased region" description="Basic and acidic residues" evidence="2">
    <location>
        <begin position="375"/>
        <end position="393"/>
    </location>
</feature>
<evidence type="ECO:0000256" key="1">
    <source>
        <dbReference type="PROSITE-ProRule" id="PRU00497"/>
    </source>
</evidence>
<dbReference type="PROSITE" id="PS51155">
    <property type="entry name" value="CHIT_BIND_RR_2"/>
    <property type="match status" value="1"/>
</dbReference>
<dbReference type="InterPro" id="IPR002347">
    <property type="entry name" value="SDR_fam"/>
</dbReference>
<dbReference type="GO" id="GO:0008202">
    <property type="term" value="P:steroid metabolic process"/>
    <property type="evidence" value="ECO:0007669"/>
    <property type="project" value="TreeGrafter"/>
</dbReference>
<feature type="region of interest" description="Disordered" evidence="2">
    <location>
        <begin position="308"/>
        <end position="328"/>
    </location>
</feature>
<feature type="region of interest" description="Disordered" evidence="2">
    <location>
        <begin position="374"/>
        <end position="393"/>
    </location>
</feature>
<evidence type="ECO:0000256" key="3">
    <source>
        <dbReference type="SAM" id="Phobius"/>
    </source>
</evidence>
<dbReference type="STRING" id="456900.A0A195CMX1"/>
<dbReference type="AlphaFoldDB" id="A0A195CMX1"/>
<accession>A0A195CMX1</accession>
<dbReference type="EMBL" id="KQ977532">
    <property type="protein sequence ID" value="KYN02091.1"/>
    <property type="molecule type" value="Genomic_DNA"/>
</dbReference>
<dbReference type="PANTHER" id="PTHR43313:SF36">
    <property type="entry name" value="D-BETA-HYDROXYBUTYRATE DEHYDROGENASE, MITOCHONDRIAL"/>
    <property type="match status" value="1"/>
</dbReference>
<dbReference type="Pfam" id="PF00106">
    <property type="entry name" value="adh_short"/>
    <property type="match status" value="1"/>
</dbReference>